<dbReference type="InterPro" id="IPR015422">
    <property type="entry name" value="PyrdxlP-dep_Trfase_small"/>
</dbReference>
<dbReference type="SUPFAM" id="SSF53383">
    <property type="entry name" value="PLP-dependent transferases"/>
    <property type="match status" value="1"/>
</dbReference>
<feature type="domain" description="Aminotransferase class I/classII large" evidence="1">
    <location>
        <begin position="60"/>
        <end position="349"/>
    </location>
</feature>
<evidence type="ECO:0000313" key="3">
    <source>
        <dbReference type="Proteomes" id="UP000291236"/>
    </source>
</evidence>
<organism evidence="2 3">
    <name type="scientific">Fluviispira sanaruensis</name>
    <dbReference type="NCBI Taxonomy" id="2493639"/>
    <lineage>
        <taxon>Bacteria</taxon>
        <taxon>Pseudomonadati</taxon>
        <taxon>Bdellovibrionota</taxon>
        <taxon>Oligoflexia</taxon>
        <taxon>Silvanigrellales</taxon>
        <taxon>Silvanigrellaceae</taxon>
        <taxon>Fluviispira</taxon>
    </lineage>
</organism>
<dbReference type="InterPro" id="IPR004839">
    <property type="entry name" value="Aminotransferase_I/II_large"/>
</dbReference>
<dbReference type="InterPro" id="IPR015424">
    <property type="entry name" value="PyrdxlP-dep_Trfase"/>
</dbReference>
<dbReference type="OrthoDB" id="9804474at2"/>
<dbReference type="KEGG" id="sbf:JCM31447_14260"/>
<dbReference type="InterPro" id="IPR015421">
    <property type="entry name" value="PyrdxlP-dep_Trfase_major"/>
</dbReference>
<keyword evidence="2" id="KW-0032">Aminotransferase</keyword>
<sequence length="400" mass="45217">MKALNTFIMEDWLETYRFNSPFNLGESGGSPRSVKELLLGSGLSEKKSSEIFLDTLLNDSPNRGREDLRKLVADMHPGAQIDNVLITTGTSEALFLLFRYLSPKKIALPLPAFQLLYEIPSALGAQIIPLPIRFLEHGTPFVDISEWKKIIKENDPDCLLINNPHNPSGLVFEKTFLLEIKKLAKDVSCKIIGDEHYRFLSTDSEILGETLFDTSENVFITGSFIKCFGVPGLRIGWCVGTKKVLDSMQNEKNYTTHTVNPITEWISYEVLKNRDSHLFKEVKEEWIKNKLILKDFLANSQTVYGAVPVGGLVTALGFKNVNNQDEVDKLLKKLIDGGVFILPLSSMEFGQYAFQNEHEYNGLRLSFINKGYGFRLGLGCTSEKFSRALHEIERILLRNE</sequence>
<dbReference type="Gene3D" id="3.40.640.10">
    <property type="entry name" value="Type I PLP-dependent aspartate aminotransferase-like (Major domain)"/>
    <property type="match status" value="1"/>
</dbReference>
<protein>
    <submittedName>
        <fullName evidence="2">Pyridoxal phosphate-dependent aminotransferase</fullName>
    </submittedName>
</protein>
<name>A0A4P2VIL5_FLUSA</name>
<accession>A0A4P2VIL5</accession>
<dbReference type="PANTHER" id="PTHR43510">
    <property type="entry name" value="AMINOTRANSFERASE FUNCTION, HYPOTHETICAL (EUROFUNG)"/>
    <property type="match status" value="1"/>
</dbReference>
<reference evidence="2 3" key="1">
    <citation type="submission" date="2018-12" db="EMBL/GenBank/DDBJ databases">
        <title>Rubrispira sanarue gen. nov., sp., nov., a member of the order Silvanigrellales, isolated from a brackish lake in Hamamatsu Japan.</title>
        <authorList>
            <person name="Maejima Y."/>
            <person name="Iino T."/>
            <person name="Muraguchi Y."/>
            <person name="Fukuda K."/>
            <person name="Nojiri H."/>
            <person name="Ohkuma M."/>
            <person name="Moriuchi R."/>
            <person name="Dohra H."/>
            <person name="Kimbara K."/>
            <person name="Shintani M."/>
        </authorList>
    </citation>
    <scope>NUCLEOTIDE SEQUENCE [LARGE SCALE GENOMIC DNA]</scope>
    <source>
        <strain evidence="2 3">RF1110005</strain>
    </source>
</reference>
<dbReference type="Proteomes" id="UP000291236">
    <property type="component" value="Chromosome"/>
</dbReference>
<dbReference type="AlphaFoldDB" id="A0A4P2VIL5"/>
<keyword evidence="2" id="KW-0808">Transferase</keyword>
<dbReference type="RefSeq" id="WP_130607962.1">
    <property type="nucleotide sequence ID" value="NZ_AP019368.1"/>
</dbReference>
<dbReference type="GO" id="GO:0008483">
    <property type="term" value="F:transaminase activity"/>
    <property type="evidence" value="ECO:0007669"/>
    <property type="project" value="UniProtKB-KW"/>
</dbReference>
<dbReference type="Gene3D" id="3.90.1150.10">
    <property type="entry name" value="Aspartate Aminotransferase, domain 1"/>
    <property type="match status" value="1"/>
</dbReference>
<proteinExistence type="predicted"/>
<evidence type="ECO:0000259" key="1">
    <source>
        <dbReference type="Pfam" id="PF00155"/>
    </source>
</evidence>
<dbReference type="GO" id="GO:0030170">
    <property type="term" value="F:pyridoxal phosphate binding"/>
    <property type="evidence" value="ECO:0007669"/>
    <property type="project" value="InterPro"/>
</dbReference>
<gene>
    <name evidence="2" type="ORF">JCM31447_14260</name>
</gene>
<dbReference type="CDD" id="cd00609">
    <property type="entry name" value="AAT_like"/>
    <property type="match status" value="1"/>
</dbReference>
<dbReference type="PANTHER" id="PTHR43510:SF1">
    <property type="entry name" value="AMINOTRANSFERASE FUNCTION, HYPOTHETICAL (EUROFUNG)"/>
    <property type="match status" value="1"/>
</dbReference>
<dbReference type="Pfam" id="PF00155">
    <property type="entry name" value="Aminotran_1_2"/>
    <property type="match status" value="1"/>
</dbReference>
<keyword evidence="3" id="KW-1185">Reference proteome</keyword>
<evidence type="ECO:0000313" key="2">
    <source>
        <dbReference type="EMBL" id="BBH52983.1"/>
    </source>
</evidence>
<dbReference type="EMBL" id="AP019368">
    <property type="protein sequence ID" value="BBH52983.1"/>
    <property type="molecule type" value="Genomic_DNA"/>
</dbReference>